<gene>
    <name evidence="1" type="ORF">SAMN05444280_10384</name>
</gene>
<dbReference type="OrthoDB" id="751203at2"/>
<evidence type="ECO:0000313" key="1">
    <source>
        <dbReference type="EMBL" id="SHI54107.1"/>
    </source>
</evidence>
<dbReference type="STRING" id="1168035.SAMN05444280_10384"/>
<dbReference type="EMBL" id="FQZE01000003">
    <property type="protein sequence ID" value="SHI54107.1"/>
    <property type="molecule type" value="Genomic_DNA"/>
</dbReference>
<dbReference type="GO" id="GO:0004029">
    <property type="term" value="F:aldehyde dehydrogenase (NAD+) activity"/>
    <property type="evidence" value="ECO:0007669"/>
    <property type="project" value="TreeGrafter"/>
</dbReference>
<dbReference type="SUPFAM" id="SSF51735">
    <property type="entry name" value="NAD(P)-binding Rossmann-fold domains"/>
    <property type="match status" value="1"/>
</dbReference>
<dbReference type="AlphaFoldDB" id="A0A1M6BZE6"/>
<organism evidence="1 2">
    <name type="scientific">Tangfeifania diversioriginum</name>
    <dbReference type="NCBI Taxonomy" id="1168035"/>
    <lineage>
        <taxon>Bacteria</taxon>
        <taxon>Pseudomonadati</taxon>
        <taxon>Bacteroidota</taxon>
        <taxon>Bacteroidia</taxon>
        <taxon>Marinilabiliales</taxon>
        <taxon>Prolixibacteraceae</taxon>
        <taxon>Tangfeifania</taxon>
    </lineage>
</organism>
<dbReference type="InterPro" id="IPR036291">
    <property type="entry name" value="NAD(P)-bd_dom_sf"/>
</dbReference>
<protein>
    <submittedName>
        <fullName evidence="1">Nucleoside-diphosphate-sugar epimerase</fullName>
    </submittedName>
</protein>
<dbReference type="Gene3D" id="3.40.50.720">
    <property type="entry name" value="NAD(P)-binding Rossmann-like Domain"/>
    <property type="match status" value="1"/>
</dbReference>
<dbReference type="GO" id="GO:0005737">
    <property type="term" value="C:cytoplasm"/>
    <property type="evidence" value="ECO:0007669"/>
    <property type="project" value="TreeGrafter"/>
</dbReference>
<dbReference type="PANTHER" id="PTHR48079">
    <property type="entry name" value="PROTEIN YEEZ"/>
    <property type="match status" value="1"/>
</dbReference>
<dbReference type="PANTHER" id="PTHR48079:SF6">
    <property type="entry name" value="NAD(P)-BINDING DOMAIN-CONTAINING PROTEIN-RELATED"/>
    <property type="match status" value="1"/>
</dbReference>
<accession>A0A1M6BZE6</accession>
<dbReference type="Proteomes" id="UP000184050">
    <property type="component" value="Unassembled WGS sequence"/>
</dbReference>
<dbReference type="InterPro" id="IPR051783">
    <property type="entry name" value="NAD(P)-dependent_oxidoreduct"/>
</dbReference>
<evidence type="ECO:0000313" key="2">
    <source>
        <dbReference type="Proteomes" id="UP000184050"/>
    </source>
</evidence>
<dbReference type="RefSeq" id="WP_073165534.1">
    <property type="nucleotide sequence ID" value="NZ_FQZE01000003.1"/>
</dbReference>
<keyword evidence="2" id="KW-1185">Reference proteome</keyword>
<name>A0A1M6BZE6_9BACT</name>
<sequence length="279" mass="31619">MRTTISILGCGWLGTALGKNLLQKGYIVKGSTGTNDRLNELEFTGIQPFYIRIEPELIDIDYFSFFNTDVLVIAIPPKRVENITEIFPGQIKKIIELIRQMKIPKVLFVSSTSVYEPVNKEVREGDEGNPEKPSGRAILKAEKILFDESDFQTTVVRFGGLIGANRNPGRFLAGKKNVPAGTPVNLIHRDDCVAILSQIIEKDIWGEVFNACSPVHPNKKEFYTKASEVSDLPPPEFSDVQENFKIINSDKLVQRLGYTFKYPSPMDYLKELQEWDYRI</sequence>
<proteinExistence type="predicted"/>
<reference evidence="1 2" key="1">
    <citation type="submission" date="2016-11" db="EMBL/GenBank/DDBJ databases">
        <authorList>
            <person name="Jaros S."/>
            <person name="Januszkiewicz K."/>
            <person name="Wedrychowicz H."/>
        </authorList>
    </citation>
    <scope>NUCLEOTIDE SEQUENCE [LARGE SCALE GENOMIC DNA]</scope>
    <source>
        <strain evidence="1 2">DSM 27063</strain>
    </source>
</reference>